<dbReference type="Proteomes" id="UP000463860">
    <property type="component" value="Segment"/>
</dbReference>
<evidence type="ECO:0000313" key="1">
    <source>
        <dbReference type="EMBL" id="QPW37246.1"/>
    </source>
</evidence>
<dbReference type="EMBL" id="MN854830">
    <property type="protein sequence ID" value="QPW37246.1"/>
    <property type="molecule type" value="Genomic_DNA"/>
</dbReference>
<sequence>MYSTEGVAWYFKSSNKFSQPCGNAPKLRLLITCTLYEVGLLLRGGFVIEIGNASAEEIKLYCATSSGTSGENCGRNIGLLKLSLIAMQAVCGNLSKRTIS</sequence>
<proteinExistence type="predicted"/>
<reference evidence="1" key="1">
    <citation type="submission" date="2020-12" db="EMBL/GenBank/DDBJ databases">
        <title>Comparison of Enterococcus faecalis Biofilm Removal Efficiency Among Bacteriophage PBEF129, Its Endolysin, and Cefotaxime.</title>
        <authorList>
            <person name="Myung H."/>
            <person name="Oh H."/>
            <person name="Hwang Y."/>
            <person name="Hong H."/>
        </authorList>
    </citation>
    <scope>NUCLEOTIDE SEQUENCE</scope>
</reference>
<organism evidence="1 2">
    <name type="scientific">Enterococcus phage PBEF129</name>
    <dbReference type="NCBI Taxonomy" id="2696337"/>
    <lineage>
        <taxon>Viruses</taxon>
        <taxon>Duplodnaviria</taxon>
        <taxon>Heunggongvirae</taxon>
        <taxon>Uroviricota</taxon>
        <taxon>Caudoviricetes</taxon>
        <taxon>Herelleviridae</taxon>
        <taxon>Brockvirinae</taxon>
        <taxon>Kochikohdavirus</taxon>
        <taxon>Kochikohdavirus ECP3</taxon>
    </lineage>
</organism>
<accession>A0A7T3JEL3</accession>
<protein>
    <submittedName>
        <fullName evidence="1">Uncharacterized protein</fullName>
    </submittedName>
</protein>
<keyword evidence="2" id="KW-1185">Reference proteome</keyword>
<evidence type="ECO:0000313" key="2">
    <source>
        <dbReference type="Proteomes" id="UP000463860"/>
    </source>
</evidence>
<name>A0A7T3JEL3_9CAUD</name>